<evidence type="ECO:0000313" key="3">
    <source>
        <dbReference type="Proteomes" id="UP001444661"/>
    </source>
</evidence>
<evidence type="ECO:0000259" key="1">
    <source>
        <dbReference type="Pfam" id="PF14737"/>
    </source>
</evidence>
<name>A0ABR1TER1_9PEZI</name>
<evidence type="ECO:0000313" key="2">
    <source>
        <dbReference type="EMBL" id="KAK8044163.1"/>
    </source>
</evidence>
<proteinExistence type="predicted"/>
<dbReference type="EMBL" id="JAQQWK010000003">
    <property type="protein sequence ID" value="KAK8044163.1"/>
    <property type="molecule type" value="Genomic_DNA"/>
</dbReference>
<dbReference type="InterPro" id="IPR011990">
    <property type="entry name" value="TPR-like_helical_dom_sf"/>
</dbReference>
<dbReference type="SUPFAM" id="SSF48452">
    <property type="entry name" value="TPR-like"/>
    <property type="match status" value="1"/>
</dbReference>
<organism evidence="2 3">
    <name type="scientific">Apiospora rasikravindrae</name>
    <dbReference type="NCBI Taxonomy" id="990691"/>
    <lineage>
        <taxon>Eukaryota</taxon>
        <taxon>Fungi</taxon>
        <taxon>Dikarya</taxon>
        <taxon>Ascomycota</taxon>
        <taxon>Pezizomycotina</taxon>
        <taxon>Sordariomycetes</taxon>
        <taxon>Xylariomycetidae</taxon>
        <taxon>Amphisphaeriales</taxon>
        <taxon>Apiosporaceae</taxon>
        <taxon>Apiospora</taxon>
    </lineage>
</organism>
<dbReference type="Pfam" id="PF14737">
    <property type="entry name" value="DUF4470"/>
    <property type="match status" value="1"/>
</dbReference>
<keyword evidence="3" id="KW-1185">Reference proteome</keyword>
<dbReference type="InterPro" id="IPR027974">
    <property type="entry name" value="DUF4470"/>
</dbReference>
<protein>
    <recommendedName>
        <fullName evidence="1">DUF4470 domain-containing protein</fullName>
    </recommendedName>
</protein>
<gene>
    <name evidence="2" type="ORF">PG993_004187</name>
</gene>
<accession>A0ABR1TER1</accession>
<sequence length="892" mass="101062">MASTNVQKVQTARLRDIGHHKMAKLIETFAANSKTNDLDSSNPSPYYTLCAAYFEAGDYRECIGFANKALGLLDEVPDSDSQKQKLFIMMANAMVHSQNSDALKPVLEKIATDGERNNFNLALKRLHAIKEAYGSDKSELMAGLMKLPRTDEADYFCVGQDVPKSQLTKALIQTLEPDETASIMFCGIGDGRHLFQTILDLKGAKPRNLYITIIDHNPAVIARDLILLHLLNEAITVNNEPDAHLFYCTMAYLYTVPVIPPFAWERLQITIAAILDKFAGGKQPISWVFVPAVHIQSVCRVLRQWQPHPEGLYSTKSIRAVVARNDLSGMSSRIEDVFSNDSDTFHDVETVTLPLADAEKLEPRLGELLRTYRTRPQEGRGKLSAYINRVWKSNVTMIDFDWQNSNEKPEAPDMSSSPFMTAEALANAFGKETHRQLFKDCHSIVHFIAKYFAMVEVHLDEMANALESMRYDHLQRPESGALGGRPEPPRKFHVIHMSNIPDYVGGPLTSFLYGAPVLASGNGTSLTSCVLRNPPRWNSISQFLSEYLLMHDRDLIKTHFRLKLSRTTPEEHKGMMNMFPLLSYCKWERVGATPPPATLSFEELMPRAMLTRWLHAHFLEICLPHPRGYEYEPNAGGPNALVYAPLNLTIFMRLLVHVAELGYPAHWLSAIVNGLLNGEITTTARAPREPVLRPQDIDKVYPARKISVEPWRMEFSALVSLWQPVLPFGLVTSSSLATSSPLPIHEIDEISVKLPPDTDYQAEYYPHYMLVFWNQEKLDTPLSLLRPLLLDDEEGDKTTSARKARREVVRAVTTFRWSAKTKTATFWLHRKAMAEMVEGDWLLPERRGGDFTPLQRNRREPVGVRGRYREDIGSMSEYLWYRIGLQVRGKAI</sequence>
<feature type="domain" description="DUF4470" evidence="1">
    <location>
        <begin position="171"/>
        <end position="245"/>
    </location>
</feature>
<comment type="caution">
    <text evidence="2">The sequence shown here is derived from an EMBL/GenBank/DDBJ whole genome shotgun (WGS) entry which is preliminary data.</text>
</comment>
<dbReference type="Proteomes" id="UP001444661">
    <property type="component" value="Unassembled WGS sequence"/>
</dbReference>
<reference evidence="2 3" key="1">
    <citation type="submission" date="2023-01" db="EMBL/GenBank/DDBJ databases">
        <title>Analysis of 21 Apiospora genomes using comparative genomics revels a genus with tremendous synthesis potential of carbohydrate active enzymes and secondary metabolites.</title>
        <authorList>
            <person name="Sorensen T."/>
        </authorList>
    </citation>
    <scope>NUCLEOTIDE SEQUENCE [LARGE SCALE GENOMIC DNA]</scope>
    <source>
        <strain evidence="2 3">CBS 33761</strain>
    </source>
</reference>
<dbReference type="Gene3D" id="1.25.40.10">
    <property type="entry name" value="Tetratricopeptide repeat domain"/>
    <property type="match status" value="1"/>
</dbReference>